<dbReference type="AlphaFoldDB" id="A0A380JPX8"/>
<evidence type="ECO:0000259" key="3">
    <source>
        <dbReference type="PROSITE" id="PS51462"/>
    </source>
</evidence>
<dbReference type="InterPro" id="IPR015797">
    <property type="entry name" value="NUDIX_hydrolase-like_dom_sf"/>
</dbReference>
<evidence type="ECO:0000313" key="5">
    <source>
        <dbReference type="Proteomes" id="UP000254797"/>
    </source>
</evidence>
<feature type="domain" description="Nudix hydrolase" evidence="3">
    <location>
        <begin position="13"/>
        <end position="142"/>
    </location>
</feature>
<protein>
    <submittedName>
        <fullName evidence="4">Phosphohydrolase</fullName>
        <ecNumber evidence="4">3.1.-.-</ecNumber>
    </submittedName>
</protein>
<dbReference type="GO" id="GO:0016787">
    <property type="term" value="F:hydrolase activity"/>
    <property type="evidence" value="ECO:0007669"/>
    <property type="project" value="UniProtKB-KW"/>
</dbReference>
<dbReference type="InterPro" id="IPR000086">
    <property type="entry name" value="NUDIX_hydrolase_dom"/>
</dbReference>
<dbReference type="InterPro" id="IPR020084">
    <property type="entry name" value="NUDIX_hydrolase_CS"/>
</dbReference>
<name>A0A380JPX8_STRDY</name>
<dbReference type="Proteomes" id="UP000254797">
    <property type="component" value="Unassembled WGS sequence"/>
</dbReference>
<dbReference type="PANTHER" id="PTHR43046">
    <property type="entry name" value="GDP-MANNOSE MANNOSYL HYDROLASE"/>
    <property type="match status" value="1"/>
</dbReference>
<accession>A0A380JPX8</accession>
<dbReference type="SUPFAM" id="SSF55811">
    <property type="entry name" value="Nudix"/>
    <property type="match status" value="1"/>
</dbReference>
<evidence type="ECO:0000256" key="1">
    <source>
        <dbReference type="ARBA" id="ARBA00001946"/>
    </source>
</evidence>
<proteinExistence type="predicted"/>
<dbReference type="EC" id="3.1.-.-" evidence="4"/>
<dbReference type="PANTHER" id="PTHR43046:SF14">
    <property type="entry name" value="MUTT_NUDIX FAMILY PROTEIN"/>
    <property type="match status" value="1"/>
</dbReference>
<evidence type="ECO:0000313" key="4">
    <source>
        <dbReference type="EMBL" id="SUN46607.1"/>
    </source>
</evidence>
<dbReference type="PROSITE" id="PS51462">
    <property type="entry name" value="NUDIX"/>
    <property type="match status" value="1"/>
</dbReference>
<dbReference type="EMBL" id="UHFG01000004">
    <property type="protein sequence ID" value="SUN46607.1"/>
    <property type="molecule type" value="Genomic_DNA"/>
</dbReference>
<gene>
    <name evidence="4" type="ORF">NCTC4670_00067</name>
</gene>
<sequence length="149" mass="17260">MGMDFRTTRGQTTFSLRASALMIREDKIFLTRDATGKYYTIGGASLIGEKTRETVLRETLEEVGISVEVNQLAFVVENRFYSADVFWHNIEFHYLVHPLEEPKLEMIENTKKQMCEWVPISQLDQINLVPEFLQTELAKWPGHIVHIEG</sequence>
<dbReference type="PROSITE" id="PS00893">
    <property type="entry name" value="NUDIX_BOX"/>
    <property type="match status" value="1"/>
</dbReference>
<keyword evidence="2 4" id="KW-0378">Hydrolase</keyword>
<comment type="cofactor">
    <cofactor evidence="1">
        <name>Mg(2+)</name>
        <dbReference type="ChEBI" id="CHEBI:18420"/>
    </cofactor>
</comment>
<dbReference type="CDD" id="cd04688">
    <property type="entry name" value="NUDIX_Hydrolase"/>
    <property type="match status" value="1"/>
</dbReference>
<evidence type="ECO:0000256" key="2">
    <source>
        <dbReference type="ARBA" id="ARBA00022801"/>
    </source>
</evidence>
<dbReference type="Pfam" id="PF00293">
    <property type="entry name" value="NUDIX"/>
    <property type="match status" value="1"/>
</dbReference>
<organism evidence="4 5">
    <name type="scientific">Streptococcus dysgalactiae subsp. dysgalactiae</name>
    <dbReference type="NCBI Taxonomy" id="99822"/>
    <lineage>
        <taxon>Bacteria</taxon>
        <taxon>Bacillati</taxon>
        <taxon>Bacillota</taxon>
        <taxon>Bacilli</taxon>
        <taxon>Lactobacillales</taxon>
        <taxon>Streptococcaceae</taxon>
        <taxon>Streptococcus</taxon>
    </lineage>
</organism>
<dbReference type="Gene3D" id="3.90.79.10">
    <property type="entry name" value="Nucleoside Triphosphate Pyrophosphohydrolase"/>
    <property type="match status" value="1"/>
</dbReference>
<reference evidence="4 5" key="1">
    <citation type="submission" date="2018-06" db="EMBL/GenBank/DDBJ databases">
        <authorList>
            <consortium name="Pathogen Informatics"/>
            <person name="Doyle S."/>
        </authorList>
    </citation>
    <scope>NUCLEOTIDE SEQUENCE [LARGE SCALE GENOMIC DNA]</scope>
    <source>
        <strain evidence="4 5">NCTC4670</strain>
    </source>
</reference>
<dbReference type="RefSeq" id="WP_115245493.1">
    <property type="nucleotide sequence ID" value="NZ_JAIEZZ010000006.1"/>
</dbReference>